<dbReference type="InterPro" id="IPR003848">
    <property type="entry name" value="DUF218"/>
</dbReference>
<evidence type="ECO:0000313" key="6">
    <source>
        <dbReference type="Proteomes" id="UP000580718"/>
    </source>
</evidence>
<keyword evidence="1" id="KW-0812">Transmembrane</keyword>
<dbReference type="RefSeq" id="WP_110550426.1">
    <property type="nucleotide sequence ID" value="NZ_JACIBU010000001.1"/>
</dbReference>
<keyword evidence="1" id="KW-0472">Membrane</keyword>
<accession>A0A323VEL0</accession>
<organism evidence="4 5">
    <name type="scientific">Modestobacter versicolor</name>
    <dbReference type="NCBI Taxonomy" id="429133"/>
    <lineage>
        <taxon>Bacteria</taxon>
        <taxon>Bacillati</taxon>
        <taxon>Actinomycetota</taxon>
        <taxon>Actinomycetes</taxon>
        <taxon>Geodermatophilales</taxon>
        <taxon>Geodermatophilaceae</taxon>
        <taxon>Modestobacter</taxon>
    </lineage>
</organism>
<dbReference type="InterPro" id="IPR051599">
    <property type="entry name" value="Cell_Envelope_Assoc"/>
</dbReference>
<gene>
    <name evidence="4" type="ORF">DMO24_00960</name>
    <name evidence="3" type="ORF">FHX36_000405</name>
</gene>
<feature type="transmembrane region" description="Helical" evidence="1">
    <location>
        <begin position="68"/>
        <end position="91"/>
    </location>
</feature>
<dbReference type="Proteomes" id="UP000247602">
    <property type="component" value="Unassembled WGS sequence"/>
</dbReference>
<feature type="transmembrane region" description="Helical" evidence="1">
    <location>
        <begin position="39"/>
        <end position="62"/>
    </location>
</feature>
<protein>
    <submittedName>
        <fullName evidence="4">YdcF family protein</fullName>
    </submittedName>
</protein>
<evidence type="ECO:0000313" key="3">
    <source>
        <dbReference type="EMBL" id="MBB3674670.1"/>
    </source>
</evidence>
<dbReference type="GO" id="GO:0043164">
    <property type="term" value="P:Gram-negative-bacterium-type cell wall biogenesis"/>
    <property type="evidence" value="ECO:0007669"/>
    <property type="project" value="TreeGrafter"/>
</dbReference>
<sequence length="349" mass="37107">MSPGTEFVVQALVALFGVLAVVGALVWSLRKDPRSLRNGVLVILVVHYLLGFIAAVTAWSSVLQTVDGLVLLAVGGLVALGLSLLPLLLVLDGVLMLRRESRSLANALSLLGGLSMICLPLVLVALLRHENAVTGSLAAGLLTAQVCAGLLFLVFAVHTALYARIARRARAHAVIVLGAGLVEGQVPPLLAGRLRRAVTAVEERKAQAEAIVIVPSGGQGRDEPFAEGAAMGEWLRRHGVDADHVLVEDQARTTQENLRYSARLLAEHGVQEPYLIVTSNYHAPRAAMLARRLGIDAQAIGCPTALYYWPSAYLREFVAVLVEHRLLVVISGIAVVGMMALTWSSLTAG</sequence>
<dbReference type="AlphaFoldDB" id="A0A323VEL0"/>
<feature type="domain" description="DUF218" evidence="2">
    <location>
        <begin position="173"/>
        <end position="318"/>
    </location>
</feature>
<dbReference type="GO" id="GO:0005886">
    <property type="term" value="C:plasma membrane"/>
    <property type="evidence" value="ECO:0007669"/>
    <property type="project" value="TreeGrafter"/>
</dbReference>
<keyword evidence="5" id="KW-1185">Reference proteome</keyword>
<comment type="caution">
    <text evidence="4">The sequence shown here is derived from an EMBL/GenBank/DDBJ whole genome shotgun (WGS) entry which is preliminary data.</text>
</comment>
<dbReference type="OrthoDB" id="9782395at2"/>
<evidence type="ECO:0000313" key="4">
    <source>
        <dbReference type="EMBL" id="PZA23262.1"/>
    </source>
</evidence>
<proteinExistence type="predicted"/>
<dbReference type="PANTHER" id="PTHR30336:SF4">
    <property type="entry name" value="ENVELOPE BIOGENESIS FACTOR ELYC"/>
    <property type="match status" value="1"/>
</dbReference>
<evidence type="ECO:0000256" key="1">
    <source>
        <dbReference type="SAM" id="Phobius"/>
    </source>
</evidence>
<feature type="transmembrane region" description="Helical" evidence="1">
    <location>
        <begin position="103"/>
        <end position="127"/>
    </location>
</feature>
<name>A0A323VEL0_9ACTN</name>
<dbReference type="EMBL" id="QKNV01000009">
    <property type="protein sequence ID" value="PZA23262.1"/>
    <property type="molecule type" value="Genomic_DNA"/>
</dbReference>
<dbReference type="CDD" id="cd06259">
    <property type="entry name" value="YdcF-like"/>
    <property type="match status" value="1"/>
</dbReference>
<feature type="transmembrane region" description="Helical" evidence="1">
    <location>
        <begin position="139"/>
        <end position="163"/>
    </location>
</feature>
<dbReference type="PANTHER" id="PTHR30336">
    <property type="entry name" value="INNER MEMBRANE PROTEIN, PROBABLE PERMEASE"/>
    <property type="match status" value="1"/>
</dbReference>
<reference evidence="4 5" key="1">
    <citation type="submission" date="2018-06" db="EMBL/GenBank/DDBJ databases">
        <title>Draft genome sequence of Modestobacter versicolor CP153-2.</title>
        <authorList>
            <person name="Gundlapally S.R."/>
        </authorList>
    </citation>
    <scope>NUCLEOTIDE SEQUENCE [LARGE SCALE GENOMIC DNA]</scope>
    <source>
        <strain evidence="4 5">CP153-2</strain>
    </source>
</reference>
<dbReference type="Pfam" id="PF02698">
    <property type="entry name" value="DUF218"/>
    <property type="match status" value="1"/>
</dbReference>
<dbReference type="EMBL" id="JACIBU010000001">
    <property type="protein sequence ID" value="MBB3674670.1"/>
    <property type="molecule type" value="Genomic_DNA"/>
</dbReference>
<feature type="transmembrane region" description="Helical" evidence="1">
    <location>
        <begin position="7"/>
        <end position="27"/>
    </location>
</feature>
<dbReference type="GO" id="GO:0000270">
    <property type="term" value="P:peptidoglycan metabolic process"/>
    <property type="evidence" value="ECO:0007669"/>
    <property type="project" value="TreeGrafter"/>
</dbReference>
<evidence type="ECO:0000313" key="5">
    <source>
        <dbReference type="Proteomes" id="UP000247602"/>
    </source>
</evidence>
<evidence type="ECO:0000259" key="2">
    <source>
        <dbReference type="Pfam" id="PF02698"/>
    </source>
</evidence>
<dbReference type="Proteomes" id="UP000580718">
    <property type="component" value="Unassembled WGS sequence"/>
</dbReference>
<keyword evidence="1" id="KW-1133">Transmembrane helix</keyword>
<reference evidence="3 6" key="2">
    <citation type="submission" date="2020-08" db="EMBL/GenBank/DDBJ databases">
        <title>Sequencing the genomes of 1000 actinobacteria strains.</title>
        <authorList>
            <person name="Klenk H.-P."/>
        </authorList>
    </citation>
    <scope>NUCLEOTIDE SEQUENCE [LARGE SCALE GENOMIC DNA]</scope>
    <source>
        <strain evidence="3 6">DSM 16678</strain>
    </source>
</reference>
<feature type="transmembrane region" description="Helical" evidence="1">
    <location>
        <begin position="326"/>
        <end position="346"/>
    </location>
</feature>
<dbReference type="Gene3D" id="3.40.50.620">
    <property type="entry name" value="HUPs"/>
    <property type="match status" value="1"/>
</dbReference>
<dbReference type="InterPro" id="IPR014729">
    <property type="entry name" value="Rossmann-like_a/b/a_fold"/>
</dbReference>